<feature type="region of interest" description="Disordered" evidence="1">
    <location>
        <begin position="1"/>
        <end position="22"/>
    </location>
</feature>
<dbReference type="CDD" id="cd07438">
    <property type="entry name" value="PHP_HisPPase_AMP"/>
    <property type="match status" value="1"/>
</dbReference>
<keyword evidence="4" id="KW-1185">Reference proteome</keyword>
<dbReference type="InterPro" id="IPR003141">
    <property type="entry name" value="Pol/His_phosphatase_N"/>
</dbReference>
<organism evidence="3 4">
    <name type="scientific">Paenibacillus thailandensis</name>
    <dbReference type="NCBI Taxonomy" id="393250"/>
    <lineage>
        <taxon>Bacteria</taxon>
        <taxon>Bacillati</taxon>
        <taxon>Bacillota</taxon>
        <taxon>Bacilli</taxon>
        <taxon>Bacillales</taxon>
        <taxon>Paenibacillaceae</taxon>
        <taxon>Paenibacillus</taxon>
    </lineage>
</organism>
<dbReference type="RefSeq" id="WP_379273363.1">
    <property type="nucleotide sequence ID" value="NZ_JBHUGT010000024.1"/>
</dbReference>
<dbReference type="EMBL" id="JBHUMY010000012">
    <property type="protein sequence ID" value="MFD2661058.1"/>
    <property type="molecule type" value="Genomic_DNA"/>
</dbReference>
<evidence type="ECO:0000259" key="2">
    <source>
        <dbReference type="SMART" id="SM00481"/>
    </source>
</evidence>
<dbReference type="InterPro" id="IPR052018">
    <property type="entry name" value="PHP_domain"/>
</dbReference>
<dbReference type="SUPFAM" id="SSF89550">
    <property type="entry name" value="PHP domain-like"/>
    <property type="match status" value="1"/>
</dbReference>
<dbReference type="Gene3D" id="1.10.150.650">
    <property type="match status" value="1"/>
</dbReference>
<dbReference type="Gene3D" id="3.20.20.140">
    <property type="entry name" value="Metal-dependent hydrolases"/>
    <property type="match status" value="1"/>
</dbReference>
<protein>
    <submittedName>
        <fullName evidence="3">PHP domain-containing protein</fullName>
    </submittedName>
</protein>
<dbReference type="Proteomes" id="UP001597493">
    <property type="component" value="Unassembled WGS sequence"/>
</dbReference>
<sequence length="280" mass="30458">MAVKQADLHTHTTASDGRTGPSDNVRLAYEAGLAAVAITDHDTMAGVDEAIEEGARLGVAVVPGVEISTSWDGKDIHMLAYGPDRDDERWIQRLESLRRVRERRNAIIVDKLNKLGIGVKLFEVERIAAESRDERKAGQSTVGRPHFAELLVRKGIAAGIREAFDEWLGEGRPAYAALPRISPFEALDWIREAGGISVIAHPGLYGNDELVSELVRAGMDGIEAYHPDHGPEDRRRYEEMAARAGVLATGGSDFHGSAHRAALGSVTADAEVAARLMQRR</sequence>
<dbReference type="InterPro" id="IPR004013">
    <property type="entry name" value="PHP_dom"/>
</dbReference>
<evidence type="ECO:0000313" key="3">
    <source>
        <dbReference type="EMBL" id="MFD2661058.1"/>
    </source>
</evidence>
<dbReference type="Pfam" id="PF02811">
    <property type="entry name" value="PHP"/>
    <property type="match status" value="1"/>
</dbReference>
<comment type="caution">
    <text evidence="3">The sequence shown here is derived from an EMBL/GenBank/DDBJ whole genome shotgun (WGS) entry which is preliminary data.</text>
</comment>
<reference evidence="4" key="1">
    <citation type="journal article" date="2019" name="Int. J. Syst. Evol. Microbiol.">
        <title>The Global Catalogue of Microorganisms (GCM) 10K type strain sequencing project: providing services to taxonomists for standard genome sequencing and annotation.</title>
        <authorList>
            <consortium name="The Broad Institute Genomics Platform"/>
            <consortium name="The Broad Institute Genome Sequencing Center for Infectious Disease"/>
            <person name="Wu L."/>
            <person name="Ma J."/>
        </authorList>
    </citation>
    <scope>NUCLEOTIDE SEQUENCE [LARGE SCALE GENOMIC DNA]</scope>
    <source>
        <strain evidence="4">TISTR 1827</strain>
    </source>
</reference>
<dbReference type="InterPro" id="IPR016195">
    <property type="entry name" value="Pol/histidinol_Pase-like"/>
</dbReference>
<evidence type="ECO:0000313" key="4">
    <source>
        <dbReference type="Proteomes" id="UP001597493"/>
    </source>
</evidence>
<feature type="compositionally biased region" description="Basic and acidic residues" evidence="1">
    <location>
        <begin position="1"/>
        <end position="10"/>
    </location>
</feature>
<dbReference type="SMART" id="SM00481">
    <property type="entry name" value="POLIIIAc"/>
    <property type="match status" value="1"/>
</dbReference>
<evidence type="ECO:0000256" key="1">
    <source>
        <dbReference type="SAM" id="MobiDB-lite"/>
    </source>
</evidence>
<name>A0ABW5QZ58_9BACL</name>
<proteinExistence type="predicted"/>
<gene>
    <name evidence="3" type="ORF">ACFSW5_12430</name>
</gene>
<dbReference type="PANTHER" id="PTHR42924">
    <property type="entry name" value="EXONUCLEASE"/>
    <property type="match status" value="1"/>
</dbReference>
<accession>A0ABW5QZ58</accession>
<feature type="domain" description="Polymerase/histidinol phosphatase N-terminal" evidence="2">
    <location>
        <begin position="6"/>
        <end position="71"/>
    </location>
</feature>
<dbReference type="PANTHER" id="PTHR42924:SF3">
    <property type="entry name" value="POLYMERASE_HISTIDINOL PHOSPHATASE N-TERMINAL DOMAIN-CONTAINING PROTEIN"/>
    <property type="match status" value="1"/>
</dbReference>